<dbReference type="KEGG" id="bgok:Pr1d_31930"/>
<keyword evidence="2" id="KW-1185">Reference proteome</keyword>
<reference evidence="1 2" key="1">
    <citation type="submission" date="2019-08" db="EMBL/GenBank/DDBJ databases">
        <title>Deep-cultivation of Planctomycetes and their phenomic and genomic characterization uncovers novel biology.</title>
        <authorList>
            <person name="Wiegand S."/>
            <person name="Jogler M."/>
            <person name="Boedeker C."/>
            <person name="Pinto D."/>
            <person name="Vollmers J."/>
            <person name="Rivas-Marin E."/>
            <person name="Kohn T."/>
            <person name="Peeters S.H."/>
            <person name="Heuer A."/>
            <person name="Rast P."/>
            <person name="Oberbeckmann S."/>
            <person name="Bunk B."/>
            <person name="Jeske O."/>
            <person name="Meyerdierks A."/>
            <person name="Storesund J.E."/>
            <person name="Kallscheuer N."/>
            <person name="Luecker S."/>
            <person name="Lage O.M."/>
            <person name="Pohl T."/>
            <person name="Merkel B.J."/>
            <person name="Hornburger P."/>
            <person name="Mueller R.-W."/>
            <person name="Bruemmer F."/>
            <person name="Labrenz M."/>
            <person name="Spormann A.M."/>
            <person name="Op den Camp H."/>
            <person name="Overmann J."/>
            <person name="Amann R."/>
            <person name="Jetten M.S.M."/>
            <person name="Mascher T."/>
            <person name="Medema M.H."/>
            <person name="Devos D.P."/>
            <person name="Kaster A.-K."/>
            <person name="Ovreas L."/>
            <person name="Rohde M."/>
            <person name="Galperin M.Y."/>
            <person name="Jogler C."/>
        </authorList>
    </citation>
    <scope>NUCLEOTIDE SEQUENCE [LARGE SCALE GENOMIC DNA]</scope>
    <source>
        <strain evidence="1 2">Pr1d</strain>
    </source>
</reference>
<accession>A0A5B9QA84</accession>
<dbReference type="EMBL" id="CP042913">
    <property type="protein sequence ID" value="QEG35887.1"/>
    <property type="molecule type" value="Genomic_DNA"/>
</dbReference>
<organism evidence="1 2">
    <name type="scientific">Bythopirellula goksoeyrii</name>
    <dbReference type="NCBI Taxonomy" id="1400387"/>
    <lineage>
        <taxon>Bacteria</taxon>
        <taxon>Pseudomonadati</taxon>
        <taxon>Planctomycetota</taxon>
        <taxon>Planctomycetia</taxon>
        <taxon>Pirellulales</taxon>
        <taxon>Lacipirellulaceae</taxon>
        <taxon>Bythopirellula</taxon>
    </lineage>
</organism>
<evidence type="ECO:0000313" key="2">
    <source>
        <dbReference type="Proteomes" id="UP000323917"/>
    </source>
</evidence>
<proteinExistence type="predicted"/>
<dbReference type="Proteomes" id="UP000323917">
    <property type="component" value="Chromosome"/>
</dbReference>
<protein>
    <submittedName>
        <fullName evidence="1">Uncharacterized protein</fullName>
    </submittedName>
</protein>
<gene>
    <name evidence="1" type="ORF">Pr1d_31930</name>
</gene>
<sequence>MEPAIVFRHYDNSKRAIALLGVVLALSSGFQQAHWLCELGGCKAAAVAVTSCEHHCAVTHSCSHSHGCNADKPSGSEDCSGSQNGSCPCPPECWCHQAPQPLELPRSAPEPNELLLQGFVGGTVSVSAVANCDSASLHISAWANEAMVESSPERCAHLCRFLI</sequence>
<evidence type="ECO:0000313" key="1">
    <source>
        <dbReference type="EMBL" id="QEG35887.1"/>
    </source>
</evidence>
<dbReference type="AlphaFoldDB" id="A0A5B9QA84"/>
<name>A0A5B9QA84_9BACT</name>